<dbReference type="EMBL" id="BOOH01000064">
    <property type="protein sequence ID" value="GIH80791.1"/>
    <property type="molecule type" value="Genomic_DNA"/>
</dbReference>
<keyword evidence="3" id="KW-1185">Reference proteome</keyword>
<protein>
    <recommendedName>
        <fullName evidence="4">Glycosyltransferase</fullName>
    </recommendedName>
</protein>
<accession>A0A8J3WAF6</accession>
<gene>
    <name evidence="2" type="ORF">Plo01_72200</name>
</gene>
<reference evidence="2 3" key="1">
    <citation type="submission" date="2021-01" db="EMBL/GenBank/DDBJ databases">
        <title>Whole genome shotgun sequence of Planobispora longispora NBRC 13918.</title>
        <authorList>
            <person name="Komaki H."/>
            <person name="Tamura T."/>
        </authorList>
    </citation>
    <scope>NUCLEOTIDE SEQUENCE [LARGE SCALE GENOMIC DNA]</scope>
    <source>
        <strain evidence="2 3">NBRC 13918</strain>
    </source>
</reference>
<evidence type="ECO:0008006" key="4">
    <source>
        <dbReference type="Google" id="ProtNLM"/>
    </source>
</evidence>
<comment type="caution">
    <text evidence="2">The sequence shown here is derived from an EMBL/GenBank/DDBJ whole genome shotgun (WGS) entry which is preliminary data.</text>
</comment>
<feature type="region of interest" description="Disordered" evidence="1">
    <location>
        <begin position="153"/>
        <end position="196"/>
    </location>
</feature>
<proteinExistence type="predicted"/>
<dbReference type="Proteomes" id="UP000616724">
    <property type="component" value="Unassembled WGS sequence"/>
</dbReference>
<dbReference type="AlphaFoldDB" id="A0A8J3WAF6"/>
<organism evidence="2 3">
    <name type="scientific">Planobispora longispora</name>
    <dbReference type="NCBI Taxonomy" id="28887"/>
    <lineage>
        <taxon>Bacteria</taxon>
        <taxon>Bacillati</taxon>
        <taxon>Actinomycetota</taxon>
        <taxon>Actinomycetes</taxon>
        <taxon>Streptosporangiales</taxon>
        <taxon>Streptosporangiaceae</taxon>
        <taxon>Planobispora</taxon>
    </lineage>
</organism>
<evidence type="ECO:0000313" key="2">
    <source>
        <dbReference type="EMBL" id="GIH80791.1"/>
    </source>
</evidence>
<evidence type="ECO:0000313" key="3">
    <source>
        <dbReference type="Proteomes" id="UP000616724"/>
    </source>
</evidence>
<name>A0A8J3WAF6_9ACTN</name>
<evidence type="ECO:0000256" key="1">
    <source>
        <dbReference type="SAM" id="MobiDB-lite"/>
    </source>
</evidence>
<sequence length="447" mass="46330">MKVLVCPLSDPGYLYPSIAIGRELRRRGADVHVLGGREAGTPATAAGLPFLAARDYGAGPASFSVARWVRQEAGQYHAVRRAAREVGADLLLTSVLCHGALLAGERLGLPVVVVGLAAHLWEYRSGGGAEPELPAARLWRSREMLAAYRRSRERLGMTPRDGGHPLPGVTPPADTHSLPGVTSPADTHSLPGITSPADAHPLSGAALLLRGDPVFEFPGAVLPERAHHVGPCSWEPDPDPDELGLILDRLERVGKPVVYVHLGRVFGGTSPWPRLEAAFTGGPFQAVVELGRTPAPAAVLEPGRARAPVAAPDADLTVVRKPWMGPLIDRAGLVLTSGTSAPVLSALLRGRPLGVSPAGSEQPLLAEACVRAGVAVSVPNDLARDPVEVLGSAWRDGGTRARAAEIGRRLAAADGGGRAADVVQAVAAGRPVPAPDPAPASVPAVRG</sequence>
<dbReference type="SUPFAM" id="SSF53756">
    <property type="entry name" value="UDP-Glycosyltransferase/glycogen phosphorylase"/>
    <property type="match status" value="1"/>
</dbReference>
<dbReference type="RefSeq" id="WP_203895212.1">
    <property type="nucleotide sequence ID" value="NZ_BOOH01000064.1"/>
</dbReference>
<dbReference type="Gene3D" id="3.40.50.2000">
    <property type="entry name" value="Glycogen Phosphorylase B"/>
    <property type="match status" value="2"/>
</dbReference>